<feature type="domain" description="Anti-sigma K factor RskA C-terminal" evidence="13">
    <location>
        <begin position="98"/>
        <end position="234"/>
    </location>
</feature>
<feature type="coiled-coil region" evidence="11">
    <location>
        <begin position="26"/>
        <end position="53"/>
    </location>
</feature>
<evidence type="ECO:0000256" key="9">
    <source>
        <dbReference type="ARBA" id="ARBA00029829"/>
    </source>
</evidence>
<evidence type="ECO:0000313" key="16">
    <source>
        <dbReference type="Proteomes" id="UP000315103"/>
    </source>
</evidence>
<dbReference type="OrthoDB" id="150725at2"/>
<dbReference type="GO" id="GO:0016989">
    <property type="term" value="F:sigma factor antagonist activity"/>
    <property type="evidence" value="ECO:0007669"/>
    <property type="project" value="TreeGrafter"/>
</dbReference>
<evidence type="ECO:0000256" key="8">
    <source>
        <dbReference type="ARBA" id="ARBA00024438"/>
    </source>
</evidence>
<accession>A0A558AXL4</accession>
<comment type="subcellular location">
    <subcellularLocation>
        <location evidence="2">Cell membrane</location>
    </subcellularLocation>
    <subcellularLocation>
        <location evidence="1">Membrane</location>
        <topology evidence="1">Single-pass membrane protein</topology>
    </subcellularLocation>
</comment>
<dbReference type="InterPro" id="IPR041916">
    <property type="entry name" value="Anti_sigma_zinc_sf"/>
</dbReference>
<sequence length="241" mass="26832">MNHNEAYDLLIDYYNDQLAPEEKAAFEQHLKTCEACQEELAEWEALNAELIDTIPLVDPPEGMKDRVLGNVFSEEATEQEQKVQPIKKKHRSFKVPFIAAAAALLLSVLGNVYMLAGREETADLAEVLLEEESAISLSPTSETLDMDAKVALHEGEDGQTLVLEASNFTNLNEDEVYQVWLLEEGKPYRAGTLVPNEEGKGYVVFNLDDKAEINWDTVAITVEPSPHNQLPEGDIVMSAEL</sequence>
<dbReference type="InterPro" id="IPR018764">
    <property type="entry name" value="RskA_C"/>
</dbReference>
<evidence type="ECO:0000256" key="6">
    <source>
        <dbReference type="ARBA" id="ARBA00023136"/>
    </source>
</evidence>
<dbReference type="Pfam" id="PF10099">
    <property type="entry name" value="RskA_C"/>
    <property type="match status" value="1"/>
</dbReference>
<keyword evidence="5 12" id="KW-1133">Transmembrane helix</keyword>
<evidence type="ECO:0000256" key="5">
    <source>
        <dbReference type="ARBA" id="ARBA00022989"/>
    </source>
</evidence>
<comment type="caution">
    <text evidence="15">The sequence shown here is derived from an EMBL/GenBank/DDBJ whole genome shotgun (WGS) entry which is preliminary data.</text>
</comment>
<keyword evidence="11" id="KW-0175">Coiled coil</keyword>
<gene>
    <name evidence="15" type="ORF">FO441_01595</name>
</gene>
<keyword evidence="16" id="KW-1185">Reference proteome</keyword>
<evidence type="ECO:0000313" key="15">
    <source>
        <dbReference type="EMBL" id="TVT28996.1"/>
    </source>
</evidence>
<evidence type="ECO:0000259" key="13">
    <source>
        <dbReference type="Pfam" id="PF10099"/>
    </source>
</evidence>
<reference evidence="15 16" key="1">
    <citation type="submission" date="2019-07" db="EMBL/GenBank/DDBJ databases">
        <title>Salinicoccus cyprini sp. nov., isolated from gastro-intestinal tract of mirror carp, Cyprinus carpio var. specularis, collected from Gobind Sagar Reservoir, Himachal Pradesh, India.</title>
        <authorList>
            <person name="Talwar C."/>
            <person name="Singh A.K."/>
            <person name="Lal R."/>
            <person name="Negi R.K."/>
        </authorList>
    </citation>
    <scope>NUCLEOTIDE SEQUENCE [LARGE SCALE GENOMIC DNA]</scope>
    <source>
        <strain evidence="15 16">CT19</strain>
    </source>
</reference>
<evidence type="ECO:0000259" key="14">
    <source>
        <dbReference type="Pfam" id="PF13490"/>
    </source>
</evidence>
<proteinExistence type="inferred from homology"/>
<feature type="domain" description="Putative zinc-finger" evidence="14">
    <location>
        <begin position="5"/>
        <end position="37"/>
    </location>
</feature>
<comment type="similarity">
    <text evidence="7">Belongs to the zinc-associated anti-sigma factor (ZAS) superfamily. Anti-sigma-W factor family.</text>
</comment>
<dbReference type="PANTHER" id="PTHR37461:SF1">
    <property type="entry name" value="ANTI-SIGMA-K FACTOR RSKA"/>
    <property type="match status" value="1"/>
</dbReference>
<protein>
    <recommendedName>
        <fullName evidence="8">Anti-sigma-W factor RsiW</fullName>
    </recommendedName>
    <alternativeName>
        <fullName evidence="10">Regulator of SigK</fullName>
    </alternativeName>
    <alternativeName>
        <fullName evidence="9">Sigma-K anti-sigma factor RskA</fullName>
    </alternativeName>
</protein>
<evidence type="ECO:0000256" key="4">
    <source>
        <dbReference type="ARBA" id="ARBA00022692"/>
    </source>
</evidence>
<evidence type="ECO:0000256" key="2">
    <source>
        <dbReference type="ARBA" id="ARBA00004236"/>
    </source>
</evidence>
<name>A0A558AXL4_9STAP</name>
<evidence type="ECO:0000256" key="12">
    <source>
        <dbReference type="SAM" id="Phobius"/>
    </source>
</evidence>
<dbReference type="Proteomes" id="UP000315103">
    <property type="component" value="Unassembled WGS sequence"/>
</dbReference>
<evidence type="ECO:0000256" key="10">
    <source>
        <dbReference type="ARBA" id="ARBA00030803"/>
    </source>
</evidence>
<evidence type="ECO:0000256" key="11">
    <source>
        <dbReference type="SAM" id="Coils"/>
    </source>
</evidence>
<dbReference type="GO" id="GO:0006417">
    <property type="term" value="P:regulation of translation"/>
    <property type="evidence" value="ECO:0007669"/>
    <property type="project" value="TreeGrafter"/>
</dbReference>
<dbReference type="InterPro" id="IPR051474">
    <property type="entry name" value="Anti-sigma-K/W_factor"/>
</dbReference>
<dbReference type="InterPro" id="IPR027383">
    <property type="entry name" value="Znf_put"/>
</dbReference>
<keyword evidence="4 12" id="KW-0812">Transmembrane</keyword>
<evidence type="ECO:0000256" key="1">
    <source>
        <dbReference type="ARBA" id="ARBA00004167"/>
    </source>
</evidence>
<keyword evidence="6 12" id="KW-0472">Membrane</keyword>
<dbReference type="AlphaFoldDB" id="A0A558AXL4"/>
<keyword evidence="3" id="KW-1003">Cell membrane</keyword>
<evidence type="ECO:0000256" key="3">
    <source>
        <dbReference type="ARBA" id="ARBA00022475"/>
    </source>
</evidence>
<evidence type="ECO:0000256" key="7">
    <source>
        <dbReference type="ARBA" id="ARBA00024353"/>
    </source>
</evidence>
<dbReference type="Gene3D" id="1.10.10.1320">
    <property type="entry name" value="Anti-sigma factor, zinc-finger domain"/>
    <property type="match status" value="1"/>
</dbReference>
<dbReference type="Pfam" id="PF13490">
    <property type="entry name" value="zf-HC2"/>
    <property type="match status" value="1"/>
</dbReference>
<dbReference type="EMBL" id="VMSJ01000001">
    <property type="protein sequence ID" value="TVT28996.1"/>
    <property type="molecule type" value="Genomic_DNA"/>
</dbReference>
<dbReference type="GO" id="GO:0005886">
    <property type="term" value="C:plasma membrane"/>
    <property type="evidence" value="ECO:0007669"/>
    <property type="project" value="UniProtKB-SubCell"/>
</dbReference>
<organism evidence="15 16">
    <name type="scientific">Salinicoccus cyprini</name>
    <dbReference type="NCBI Taxonomy" id="2493691"/>
    <lineage>
        <taxon>Bacteria</taxon>
        <taxon>Bacillati</taxon>
        <taxon>Bacillota</taxon>
        <taxon>Bacilli</taxon>
        <taxon>Bacillales</taxon>
        <taxon>Staphylococcaceae</taxon>
        <taxon>Salinicoccus</taxon>
    </lineage>
</organism>
<dbReference type="PANTHER" id="PTHR37461">
    <property type="entry name" value="ANTI-SIGMA-K FACTOR RSKA"/>
    <property type="match status" value="1"/>
</dbReference>
<dbReference type="RefSeq" id="WP_145284827.1">
    <property type="nucleotide sequence ID" value="NZ_VMSJ01000001.1"/>
</dbReference>
<feature type="transmembrane region" description="Helical" evidence="12">
    <location>
        <begin position="95"/>
        <end position="116"/>
    </location>
</feature>